<dbReference type="EMBL" id="CP009122">
    <property type="protein sequence ID" value="AJA11506.1"/>
    <property type="molecule type" value="Genomic_DNA"/>
</dbReference>
<dbReference type="HOGENOM" id="CLU_1165227_0_0_5"/>
<reference evidence="1 2" key="1">
    <citation type="journal article" date="2015" name="Int. J. Syst. Evol. Microbiol.">
        <title>Description of Sphingopyxis fribergensis sp. nov. - a soil bacterium with the ability to degrade styrene and phenylacetic acid.</title>
        <authorList>
            <person name="Oelschlagel M."/>
            <person name="Ruckert C."/>
            <person name="Kalinowski J."/>
            <person name="Schmidt G."/>
            <person name="Schlomann M."/>
            <person name="Tischler D."/>
        </authorList>
    </citation>
    <scope>NUCLEOTIDE SEQUENCE [LARGE SCALE GENOMIC DNA]</scope>
    <source>
        <strain evidence="1 2">Kp5.2</strain>
    </source>
</reference>
<evidence type="ECO:0000313" key="1">
    <source>
        <dbReference type="EMBL" id="AJA11506.1"/>
    </source>
</evidence>
<keyword evidence="2" id="KW-1185">Reference proteome</keyword>
<dbReference type="RefSeq" id="WP_037553355.1">
    <property type="nucleotide sequence ID" value="NZ_CP009122.1"/>
</dbReference>
<protein>
    <submittedName>
        <fullName evidence="1">Uncharacterized protein</fullName>
    </submittedName>
</protein>
<dbReference type="OrthoDB" id="7444057at2"/>
<dbReference type="AlphaFoldDB" id="A0A0A7PN26"/>
<dbReference type="STRING" id="1515612.SKP52_23320"/>
<dbReference type="Proteomes" id="UP000030907">
    <property type="component" value="Chromosome"/>
</dbReference>
<name>A0A0A7PN26_9SPHN</name>
<evidence type="ECO:0000313" key="2">
    <source>
        <dbReference type="Proteomes" id="UP000030907"/>
    </source>
</evidence>
<dbReference type="KEGG" id="sphk:SKP52_23320"/>
<proteinExistence type="predicted"/>
<gene>
    <name evidence="1" type="ORF">SKP52_23320</name>
</gene>
<organism evidence="1 2">
    <name type="scientific">Sphingopyxis fribergensis</name>
    <dbReference type="NCBI Taxonomy" id="1515612"/>
    <lineage>
        <taxon>Bacteria</taxon>
        <taxon>Pseudomonadati</taxon>
        <taxon>Pseudomonadota</taxon>
        <taxon>Alphaproteobacteria</taxon>
        <taxon>Sphingomonadales</taxon>
        <taxon>Sphingomonadaceae</taxon>
        <taxon>Sphingopyxis</taxon>
    </lineage>
</organism>
<accession>A0A0A7PN26</accession>
<sequence>MPERLFDVAPDGQLFFGPGVLRRSPFAADVAYIIALWAHIDGDLASILSRMLKADIAVGTAMYLSLVNSGGQRSALNAAAKEALPEWQQLLLQTIGSVAETSRTERNQFAHRVWGHSSELPDAILLTHPKTIVNHNVSHRQRSEILPDGRGVIRPEPIDDKDILVYRQGDIDAAVAGAEHAQELYRLFYAVVCGSGEGPKAQLLADPIVRKRLDEIGKNASEEAKAILGIKAKEKLKH</sequence>